<dbReference type="Gene3D" id="3.40.50.2000">
    <property type="entry name" value="Glycogen Phosphorylase B"/>
    <property type="match status" value="1"/>
</dbReference>
<dbReference type="AlphaFoldDB" id="E8N205"/>
<name>E8N205_ANATU</name>
<dbReference type="Proteomes" id="UP000008922">
    <property type="component" value="Chromosome"/>
</dbReference>
<dbReference type="RefSeq" id="WP_013561296.1">
    <property type="nucleotide sequence ID" value="NC_014960.1"/>
</dbReference>
<dbReference type="KEGG" id="atm:ANT_29260"/>
<dbReference type="PANTHER" id="PTHR12526:SF600">
    <property type="entry name" value="GLYCOSYL TRANSFERASE GROUP 1"/>
    <property type="match status" value="1"/>
</dbReference>
<keyword evidence="2" id="KW-1185">Reference proteome</keyword>
<evidence type="ECO:0008006" key="3">
    <source>
        <dbReference type="Google" id="ProtNLM"/>
    </source>
</evidence>
<dbReference type="Pfam" id="PF13692">
    <property type="entry name" value="Glyco_trans_1_4"/>
    <property type="match status" value="1"/>
</dbReference>
<accession>E8N205</accession>
<dbReference type="STRING" id="926569.ANT_29260"/>
<dbReference type="SUPFAM" id="SSF53756">
    <property type="entry name" value="UDP-Glycosyltransferase/glycogen phosphorylase"/>
    <property type="match status" value="1"/>
</dbReference>
<dbReference type="Gene3D" id="3.40.50.11010">
    <property type="match status" value="1"/>
</dbReference>
<dbReference type="InParanoid" id="E8N205"/>
<dbReference type="eggNOG" id="COG0438">
    <property type="taxonomic scope" value="Bacteria"/>
</dbReference>
<dbReference type="EMBL" id="AP012029">
    <property type="protein sequence ID" value="BAJ64952.1"/>
    <property type="molecule type" value="Genomic_DNA"/>
</dbReference>
<dbReference type="FunCoup" id="E8N205">
    <property type="interactions" value="2"/>
</dbReference>
<protein>
    <recommendedName>
        <fullName evidence="3">Glycosyltransferase</fullName>
    </recommendedName>
</protein>
<organism evidence="1 2">
    <name type="scientific">Anaerolinea thermophila (strain DSM 14523 / JCM 11388 / NBRC 100420 / UNI-1)</name>
    <dbReference type="NCBI Taxonomy" id="926569"/>
    <lineage>
        <taxon>Bacteria</taxon>
        <taxon>Bacillati</taxon>
        <taxon>Chloroflexota</taxon>
        <taxon>Anaerolineae</taxon>
        <taxon>Anaerolineales</taxon>
        <taxon>Anaerolineaceae</taxon>
        <taxon>Anaerolinea</taxon>
    </lineage>
</organism>
<dbReference type="OrthoDB" id="149790at2"/>
<evidence type="ECO:0000313" key="1">
    <source>
        <dbReference type="EMBL" id="BAJ64952.1"/>
    </source>
</evidence>
<evidence type="ECO:0000313" key="2">
    <source>
        <dbReference type="Proteomes" id="UP000008922"/>
    </source>
</evidence>
<dbReference type="GO" id="GO:0016757">
    <property type="term" value="F:glycosyltransferase activity"/>
    <property type="evidence" value="ECO:0007669"/>
    <property type="project" value="TreeGrafter"/>
</dbReference>
<dbReference type="HOGENOM" id="CLU_041132_3_1_0"/>
<proteinExistence type="predicted"/>
<gene>
    <name evidence="1" type="ordered locus">ANT_29260</name>
</gene>
<dbReference type="PANTHER" id="PTHR12526">
    <property type="entry name" value="GLYCOSYLTRANSFERASE"/>
    <property type="match status" value="1"/>
</dbReference>
<reference evidence="1 2" key="1">
    <citation type="submission" date="2010-12" db="EMBL/GenBank/DDBJ databases">
        <title>Whole genome sequence of Anaerolinea thermophila UNI-1.</title>
        <authorList>
            <person name="Narita-Yamada S."/>
            <person name="Kishi E."/>
            <person name="Watanabe Y."/>
            <person name="Takasaki K."/>
            <person name="Ankai A."/>
            <person name="Oguchi A."/>
            <person name="Fukui S."/>
            <person name="Takahashi M."/>
            <person name="Yashiro I."/>
            <person name="Hosoyama A."/>
            <person name="Sekiguchi Y."/>
            <person name="Hanada S."/>
            <person name="Fujita N."/>
        </authorList>
    </citation>
    <scope>NUCLEOTIDE SEQUENCE [LARGE SCALE GENOMIC DNA]</scope>
    <source>
        <strain evidence="2">DSM 14523 / JCM 11388 / NBRC 100420 / UNI-1</strain>
    </source>
</reference>
<sequence>MSRPPVSTGESLVCPPLVLVKTLWWHAKQTLRALRSPRQVQHIQHSLTEWADGKRVWVFAPGLSWQKQLFQRPQQLAKALADLGERVIYLEPEWAWQGKPLVIPLGESLLLCCAPPQALSGLERPWLYLLPWSYSPAFALRGSRLIYDIVDDFSTFKQVHPCLLAHQHRQRMARAEVVLVTARRLRDTFQAERDDLILCPNGVDVNFFACKPERLAPEIEELRKEGKPIIGYIGALAEWFDDNLLESVARLRADLSFVLIGPQLHGGQEKRPWQKLANVHWLGVRPYESLPAYLYGFHAVMIPFRLNPITHATSPLKLFEALAAGKPVVMTPMQESLSVPLVFPASTPQEWSDQLDRALAQGAQEAFQNALRQEAARHTWHSRARQILEAVERISSR</sequence>